<dbReference type="Proteomes" id="UP000326939">
    <property type="component" value="Chromosome 15"/>
</dbReference>
<organism evidence="1 2">
    <name type="scientific">Salix brachista</name>
    <dbReference type="NCBI Taxonomy" id="2182728"/>
    <lineage>
        <taxon>Eukaryota</taxon>
        <taxon>Viridiplantae</taxon>
        <taxon>Streptophyta</taxon>
        <taxon>Embryophyta</taxon>
        <taxon>Tracheophyta</taxon>
        <taxon>Spermatophyta</taxon>
        <taxon>Magnoliopsida</taxon>
        <taxon>eudicotyledons</taxon>
        <taxon>Gunneridae</taxon>
        <taxon>Pentapetalae</taxon>
        <taxon>rosids</taxon>
        <taxon>fabids</taxon>
        <taxon>Malpighiales</taxon>
        <taxon>Salicaceae</taxon>
        <taxon>Saliceae</taxon>
        <taxon>Salix</taxon>
    </lineage>
</organism>
<dbReference type="Pfam" id="PF02502">
    <property type="entry name" value="LacAB_rpiB"/>
    <property type="match status" value="1"/>
</dbReference>
<evidence type="ECO:0000313" key="2">
    <source>
        <dbReference type="Proteomes" id="UP000326939"/>
    </source>
</evidence>
<dbReference type="PANTHER" id="PTHR30345:SF0">
    <property type="entry name" value="DNA DAMAGE-REPAIR_TOLERATION PROTEIN DRT102"/>
    <property type="match status" value="1"/>
</dbReference>
<dbReference type="GO" id="GO:0016853">
    <property type="term" value="F:isomerase activity"/>
    <property type="evidence" value="ECO:0007669"/>
    <property type="project" value="InterPro"/>
</dbReference>
<dbReference type="EMBL" id="VDCV01000015">
    <property type="protein sequence ID" value="KAB5524403.1"/>
    <property type="molecule type" value="Genomic_DNA"/>
</dbReference>
<dbReference type="Gene3D" id="3.40.1400.10">
    <property type="entry name" value="Sugar-phosphate isomerase, RpiB/LacA/LacB"/>
    <property type="match status" value="1"/>
</dbReference>
<dbReference type="PANTHER" id="PTHR30345">
    <property type="entry name" value="RIBOSE-5-PHOSPHATE ISOMERASE B"/>
    <property type="match status" value="1"/>
</dbReference>
<comment type="caution">
    <text evidence="1">The sequence shown here is derived from an EMBL/GenBank/DDBJ whole genome shotgun (WGS) entry which is preliminary data.</text>
</comment>
<dbReference type="InterPro" id="IPR036569">
    <property type="entry name" value="RpiB_LacA_LacB_sf"/>
</dbReference>
<dbReference type="GO" id="GO:0005975">
    <property type="term" value="P:carbohydrate metabolic process"/>
    <property type="evidence" value="ECO:0007669"/>
    <property type="project" value="InterPro"/>
</dbReference>
<dbReference type="SUPFAM" id="SSF89623">
    <property type="entry name" value="Ribose/Galactose isomerase RpiB/AlsB"/>
    <property type="match status" value="1"/>
</dbReference>
<gene>
    <name evidence="1" type="ORF">DKX38_022152</name>
</gene>
<name>A0A5N5K3K1_9ROSI</name>
<accession>A0A5N5K3K1</accession>
<keyword evidence="2" id="KW-1185">Reference proteome</keyword>
<dbReference type="AlphaFoldDB" id="A0A5N5K3K1"/>
<protein>
    <recommendedName>
        <fullName evidence="3">Ribose-5-phosphate isomerase</fullName>
    </recommendedName>
</protein>
<reference evidence="2" key="1">
    <citation type="journal article" date="2019" name="Gigascience">
        <title>De novo genome assembly of the endangered Acer yangbiense, a plant species with extremely small populations endemic to Yunnan Province, China.</title>
        <authorList>
            <person name="Yang J."/>
            <person name="Wariss H.M."/>
            <person name="Tao L."/>
            <person name="Zhang R."/>
            <person name="Yun Q."/>
            <person name="Hollingsworth P."/>
            <person name="Dao Z."/>
            <person name="Luo G."/>
            <person name="Guo H."/>
            <person name="Ma Y."/>
            <person name="Sun W."/>
        </authorList>
    </citation>
    <scope>NUCLEOTIDE SEQUENCE [LARGE SCALE GENOMIC DNA]</scope>
    <source>
        <strain evidence="2">cv. br00</strain>
    </source>
</reference>
<proteinExistence type="predicted"/>
<sequence>MAEPTVSSTATTTPPPLPLKIIAGADAFGCSLKDTLVSHLRSLNIEVEDLGTSSYYSIAAEVGRLVSAASTTPSSPSPGIRGLVACGTGVGVSIFANKFPGVFAATCLSTADAANSRSINNSNVLAVSGMATSPDSAIEILDTWLKTPFKSPCPASNSAPWGEETESFLDNSLSEMPVIGTNLSDPKQEEGSINASACALCCLVKNRKLDPIEIIPGGAMKIVRESPTSAIKAKYDLVVGDYLFTPAGDVHRVKYFEDTEFFIKWEGKWDIFFDEEMEVAKSEISKEADDGFELVVYLLICTLYVDF</sequence>
<evidence type="ECO:0000313" key="1">
    <source>
        <dbReference type="EMBL" id="KAB5524403.1"/>
    </source>
</evidence>
<evidence type="ECO:0008006" key="3">
    <source>
        <dbReference type="Google" id="ProtNLM"/>
    </source>
</evidence>
<dbReference type="InterPro" id="IPR003500">
    <property type="entry name" value="RpiB_LacA_LacB"/>
</dbReference>